<feature type="transmembrane region" description="Helical" evidence="2">
    <location>
        <begin position="38"/>
        <end position="59"/>
    </location>
</feature>
<keyword evidence="2" id="KW-0472">Membrane</keyword>
<feature type="region of interest" description="Disordered" evidence="1">
    <location>
        <begin position="1"/>
        <end position="20"/>
    </location>
</feature>
<evidence type="ECO:0000256" key="1">
    <source>
        <dbReference type="SAM" id="MobiDB-lite"/>
    </source>
</evidence>
<accession>A0A853AKF9</accession>
<feature type="transmembrane region" description="Helical" evidence="2">
    <location>
        <begin position="65"/>
        <end position="84"/>
    </location>
</feature>
<dbReference type="EMBL" id="JACCFJ010000001">
    <property type="protein sequence ID" value="NYI84518.1"/>
    <property type="molecule type" value="Genomic_DNA"/>
</dbReference>
<reference evidence="3 4" key="1">
    <citation type="submission" date="2020-07" db="EMBL/GenBank/DDBJ databases">
        <title>Sequencing the genomes of 1000 actinobacteria strains.</title>
        <authorList>
            <person name="Klenk H.-P."/>
        </authorList>
    </citation>
    <scope>NUCLEOTIDE SEQUENCE [LARGE SCALE GENOMIC DNA]</scope>
    <source>
        <strain evidence="3 4">DSM 44065</strain>
    </source>
</reference>
<proteinExistence type="predicted"/>
<keyword evidence="2" id="KW-1133">Transmembrane helix</keyword>
<evidence type="ECO:0000313" key="4">
    <source>
        <dbReference type="Proteomes" id="UP000587002"/>
    </source>
</evidence>
<dbReference type="Proteomes" id="UP000587002">
    <property type="component" value="Unassembled WGS sequence"/>
</dbReference>
<evidence type="ECO:0000256" key="2">
    <source>
        <dbReference type="SAM" id="Phobius"/>
    </source>
</evidence>
<keyword evidence="2" id="KW-0812">Transmembrane</keyword>
<dbReference type="AlphaFoldDB" id="A0A853AKF9"/>
<evidence type="ECO:0000313" key="3">
    <source>
        <dbReference type="EMBL" id="NYI84518.1"/>
    </source>
</evidence>
<dbReference type="RefSeq" id="WP_179721738.1">
    <property type="nucleotide sequence ID" value="NZ_BAABFH010000001.1"/>
</dbReference>
<organism evidence="3 4">
    <name type="scientific">Saccharopolyspora hordei</name>
    <dbReference type="NCBI Taxonomy" id="1838"/>
    <lineage>
        <taxon>Bacteria</taxon>
        <taxon>Bacillati</taxon>
        <taxon>Actinomycetota</taxon>
        <taxon>Actinomycetes</taxon>
        <taxon>Pseudonocardiales</taxon>
        <taxon>Pseudonocardiaceae</taxon>
        <taxon>Saccharopolyspora</taxon>
    </lineage>
</organism>
<name>A0A853AKF9_9PSEU</name>
<protein>
    <submittedName>
        <fullName evidence="3">Uncharacterized protein</fullName>
    </submittedName>
</protein>
<keyword evidence="4" id="KW-1185">Reference proteome</keyword>
<gene>
    <name evidence="3" type="ORF">HNR68_003148</name>
</gene>
<sequence length="89" mass="9580">MTKTRSPQRNLAGVPRTTTVPTAVAPERPSRWWDRPSLVLSVVFSVVQVWALVVVLVSVQPEGAVRVALACVMAAAVLAVMSAWGRART</sequence>
<comment type="caution">
    <text evidence="3">The sequence shown here is derived from an EMBL/GenBank/DDBJ whole genome shotgun (WGS) entry which is preliminary data.</text>
</comment>